<evidence type="ECO:0000313" key="1">
    <source>
        <dbReference type="EMBL" id="RXK52890.1"/>
    </source>
</evidence>
<sequence length="376" mass="41007">MHSSTSNSEFARVIPDVPWRAVLTATALLTFAATAGWELAARAQGYGPSPDDNADLWAEQRAKVRPDSLVLVGTSRMLFNADLDVLEQALGRRPIQLALAGSSPFPILENLAQDESFRGTVILDIVPAMFLAPGGPPMEVSQKALARYREWTPAQRWSHAIGKPLDAGLAFINQDDLALPKLLERIQLPERAAFKSPPKLPPYFFAVDGDRRGRMVPEAAVIGSPLQQRVAHGWLPLFSPPPPPSFIPAEQFMAMMGQAIEARFGQTARLIADIRARGGKVVFVRMPVQGPLVEREEMLAPLAATWHRLVRENAVPAINFTDHAELSAFTLPEWSHLSAPDSVEFTKRLAPHLQRALSHGDATATANLVMPGPVSG</sequence>
<dbReference type="Proteomes" id="UP000290218">
    <property type="component" value="Unassembled WGS sequence"/>
</dbReference>
<protein>
    <submittedName>
        <fullName evidence="1">Uncharacterized protein</fullName>
    </submittedName>
</protein>
<keyword evidence="2" id="KW-1185">Reference proteome</keyword>
<reference evidence="1 2" key="1">
    <citation type="submission" date="2019-01" db="EMBL/GenBank/DDBJ databases">
        <title>Lacunisphaera sp. strain TWA-58.</title>
        <authorList>
            <person name="Chen W.-M."/>
        </authorList>
    </citation>
    <scope>NUCLEOTIDE SEQUENCE [LARGE SCALE GENOMIC DNA]</scope>
    <source>
        <strain evidence="1 2">TWA-58</strain>
    </source>
</reference>
<organism evidence="1 2">
    <name type="scientific">Oleiharenicola lentus</name>
    <dbReference type="NCBI Taxonomy" id="2508720"/>
    <lineage>
        <taxon>Bacteria</taxon>
        <taxon>Pseudomonadati</taxon>
        <taxon>Verrucomicrobiota</taxon>
        <taxon>Opitutia</taxon>
        <taxon>Opitutales</taxon>
        <taxon>Opitutaceae</taxon>
        <taxon>Oleiharenicola</taxon>
    </lineage>
</organism>
<accession>A0A4Q1C3H8</accession>
<dbReference type="AlphaFoldDB" id="A0A4Q1C3H8"/>
<comment type="caution">
    <text evidence="1">The sequence shown here is derived from an EMBL/GenBank/DDBJ whole genome shotgun (WGS) entry which is preliminary data.</text>
</comment>
<dbReference type="EMBL" id="SDHX01000002">
    <property type="protein sequence ID" value="RXK52890.1"/>
    <property type="molecule type" value="Genomic_DNA"/>
</dbReference>
<proteinExistence type="predicted"/>
<gene>
    <name evidence="1" type="ORF">ESB00_14355</name>
</gene>
<name>A0A4Q1C3H8_9BACT</name>
<evidence type="ECO:0000313" key="2">
    <source>
        <dbReference type="Proteomes" id="UP000290218"/>
    </source>
</evidence>